<comment type="caution">
    <text evidence="1">The sequence shown here is derived from an EMBL/GenBank/DDBJ whole genome shotgun (WGS) entry which is preliminary data.</text>
</comment>
<gene>
    <name evidence="1" type="ORF">MtrunA17_Chr3g0124521</name>
</gene>
<organism evidence="1 2">
    <name type="scientific">Medicago truncatula</name>
    <name type="common">Barrel medic</name>
    <name type="synonym">Medicago tribuloides</name>
    <dbReference type="NCBI Taxonomy" id="3880"/>
    <lineage>
        <taxon>Eukaryota</taxon>
        <taxon>Viridiplantae</taxon>
        <taxon>Streptophyta</taxon>
        <taxon>Embryophyta</taxon>
        <taxon>Tracheophyta</taxon>
        <taxon>Spermatophyta</taxon>
        <taxon>Magnoliopsida</taxon>
        <taxon>eudicotyledons</taxon>
        <taxon>Gunneridae</taxon>
        <taxon>Pentapetalae</taxon>
        <taxon>rosids</taxon>
        <taxon>fabids</taxon>
        <taxon>Fabales</taxon>
        <taxon>Fabaceae</taxon>
        <taxon>Papilionoideae</taxon>
        <taxon>50 kb inversion clade</taxon>
        <taxon>NPAAA clade</taxon>
        <taxon>Hologalegina</taxon>
        <taxon>IRL clade</taxon>
        <taxon>Trifolieae</taxon>
        <taxon>Medicago</taxon>
    </lineage>
</organism>
<dbReference type="EMBL" id="PSQE01000003">
    <property type="protein sequence ID" value="RHN69418.1"/>
    <property type="molecule type" value="Genomic_DNA"/>
</dbReference>
<evidence type="ECO:0000313" key="2">
    <source>
        <dbReference type="Proteomes" id="UP000265566"/>
    </source>
</evidence>
<evidence type="ECO:0000313" key="1">
    <source>
        <dbReference type="EMBL" id="RHN69418.1"/>
    </source>
</evidence>
<dbReference type="Gramene" id="rna17887">
    <property type="protein sequence ID" value="RHN69418.1"/>
    <property type="gene ID" value="gene17887"/>
</dbReference>
<reference evidence="2" key="1">
    <citation type="journal article" date="2018" name="Nat. Plants">
        <title>Whole-genome landscape of Medicago truncatula symbiotic genes.</title>
        <authorList>
            <person name="Pecrix Y."/>
            <person name="Staton S.E."/>
            <person name="Sallet E."/>
            <person name="Lelandais-Briere C."/>
            <person name="Moreau S."/>
            <person name="Carrere S."/>
            <person name="Blein T."/>
            <person name="Jardinaud M.F."/>
            <person name="Latrasse D."/>
            <person name="Zouine M."/>
            <person name="Zahm M."/>
            <person name="Kreplak J."/>
            <person name="Mayjonade B."/>
            <person name="Satge C."/>
            <person name="Perez M."/>
            <person name="Cauet S."/>
            <person name="Marande W."/>
            <person name="Chantry-Darmon C."/>
            <person name="Lopez-Roques C."/>
            <person name="Bouchez O."/>
            <person name="Berard A."/>
            <person name="Debelle F."/>
            <person name="Munos S."/>
            <person name="Bendahmane A."/>
            <person name="Berges H."/>
            <person name="Niebel A."/>
            <person name="Buitink J."/>
            <person name="Frugier F."/>
            <person name="Benhamed M."/>
            <person name="Crespi M."/>
            <person name="Gouzy J."/>
            <person name="Gamas P."/>
        </authorList>
    </citation>
    <scope>NUCLEOTIDE SEQUENCE [LARGE SCALE GENOMIC DNA]</scope>
    <source>
        <strain evidence="2">cv. Jemalong A17</strain>
    </source>
</reference>
<accession>A0A396IXP6</accession>
<dbReference type="AlphaFoldDB" id="A0A396IXP6"/>
<protein>
    <submittedName>
        <fullName evidence="1">Uncharacterized protein</fullName>
    </submittedName>
</protein>
<name>A0A396IXP6_MEDTR</name>
<sequence length="62" mass="7586">MEDQIQSALVLKNQFMLLSKFRFIYAMPLYSTCNHITLLHRLYYVIFKIFFILRYSTMNQLD</sequence>
<proteinExistence type="predicted"/>
<dbReference type="Proteomes" id="UP000265566">
    <property type="component" value="Chromosome 3"/>
</dbReference>